<keyword evidence="8" id="KW-0732">Signal</keyword>
<proteinExistence type="predicted"/>
<evidence type="ECO:0000256" key="1">
    <source>
        <dbReference type="ARBA" id="ARBA00004477"/>
    </source>
</evidence>
<feature type="chain" id="PRO_5025514380" description="Seipin" evidence="8">
    <location>
        <begin position="22"/>
        <end position="391"/>
    </location>
</feature>
<protein>
    <recommendedName>
        <fullName evidence="11">Seipin</fullName>
    </recommendedName>
</protein>
<dbReference type="GO" id="GO:0005789">
    <property type="term" value="C:endoplasmic reticulum membrane"/>
    <property type="evidence" value="ECO:0007669"/>
    <property type="project" value="UniProtKB-SubCell"/>
</dbReference>
<evidence type="ECO:0000256" key="7">
    <source>
        <dbReference type="SAM" id="Phobius"/>
    </source>
</evidence>
<name>A0A6A3YUA1_9STRA</name>
<sequence>MSKMAMRVPWTLLLALLPSSATELLKDEAERQRLREELTRVARVYSKLLLLWALRAAQVFAGISLLFATATLLYASLYYLVIPSRFHEQEVFFHYGRQHAERFVDEPNVAALPAASLNLLDPVHQWQAMTPQPEEKQTQSAALVPGVKHDVIVELTVPETRVNAELGVFMVTTKLWEGDKRQLAASARPVTLHDMPAPVRWLKLSFWLVPYALGFSEPAQTLRVTAINGYQESTAFPLTRVDIELNTARLQVYSAKLTVIAQLTGVRYLMYHWAVPTAILFILNIVFLEALAIVILYAVYALPQLDEEAAADVAVLEAAAADARDKAQKLFETGELTETESATHVKSEARFDEVSFTSTSVEESSSVLEEVVEGIKDEGVEEKQEPTASSP</sequence>
<keyword evidence="4 7" id="KW-1133">Transmembrane helix</keyword>
<keyword evidence="3" id="KW-0256">Endoplasmic reticulum</keyword>
<evidence type="ECO:0008006" key="11">
    <source>
        <dbReference type="Google" id="ProtNLM"/>
    </source>
</evidence>
<evidence type="ECO:0000256" key="5">
    <source>
        <dbReference type="ARBA" id="ARBA00023098"/>
    </source>
</evidence>
<evidence type="ECO:0000256" key="2">
    <source>
        <dbReference type="ARBA" id="ARBA00022692"/>
    </source>
</evidence>
<dbReference type="Pfam" id="PF06775">
    <property type="entry name" value="Seipin"/>
    <property type="match status" value="1"/>
</dbReference>
<feature type="transmembrane region" description="Helical" evidence="7">
    <location>
        <begin position="277"/>
        <end position="300"/>
    </location>
</feature>
<dbReference type="InterPro" id="IPR009617">
    <property type="entry name" value="Seipin"/>
</dbReference>
<feature type="signal peptide" evidence="8">
    <location>
        <begin position="1"/>
        <end position="21"/>
    </location>
</feature>
<comment type="subcellular location">
    <subcellularLocation>
        <location evidence="1">Endoplasmic reticulum membrane</location>
        <topology evidence="1">Multi-pass membrane protein</topology>
    </subcellularLocation>
</comment>
<reference evidence="9 10" key="1">
    <citation type="submission" date="2018-08" db="EMBL/GenBank/DDBJ databases">
        <title>Genomic investigation of the strawberry pathogen Phytophthora fragariae indicates pathogenicity is determined by transcriptional variation in three key races.</title>
        <authorList>
            <person name="Adams T.M."/>
            <person name="Armitage A.D."/>
            <person name="Sobczyk M.K."/>
            <person name="Bates H.J."/>
            <person name="Dunwell J.M."/>
            <person name="Nellist C.F."/>
            <person name="Harrison R.J."/>
        </authorList>
    </citation>
    <scope>NUCLEOTIDE SEQUENCE [LARGE SCALE GENOMIC DNA]</scope>
    <source>
        <strain evidence="9 10">NOV-27</strain>
    </source>
</reference>
<evidence type="ECO:0000256" key="3">
    <source>
        <dbReference type="ARBA" id="ARBA00022824"/>
    </source>
</evidence>
<accession>A0A6A3YUA1</accession>
<dbReference type="Proteomes" id="UP000433483">
    <property type="component" value="Unassembled WGS sequence"/>
</dbReference>
<evidence type="ECO:0000256" key="4">
    <source>
        <dbReference type="ARBA" id="ARBA00022989"/>
    </source>
</evidence>
<keyword evidence="2 7" id="KW-0812">Transmembrane</keyword>
<dbReference type="GO" id="GO:0006629">
    <property type="term" value="P:lipid metabolic process"/>
    <property type="evidence" value="ECO:0007669"/>
    <property type="project" value="UniProtKB-KW"/>
</dbReference>
<comment type="caution">
    <text evidence="9">The sequence shown here is derived from an EMBL/GenBank/DDBJ whole genome shotgun (WGS) entry which is preliminary data.</text>
</comment>
<evidence type="ECO:0000256" key="6">
    <source>
        <dbReference type="ARBA" id="ARBA00023136"/>
    </source>
</evidence>
<dbReference type="PANTHER" id="PTHR21212:SF0">
    <property type="entry name" value="SEIPIN"/>
    <property type="match status" value="1"/>
</dbReference>
<dbReference type="CDD" id="cd23995">
    <property type="entry name" value="Seipin_BSCL2_like"/>
    <property type="match status" value="1"/>
</dbReference>
<gene>
    <name evidence="9" type="ORF">PF005_g5634</name>
</gene>
<evidence type="ECO:0000313" key="9">
    <source>
        <dbReference type="EMBL" id="KAE9225147.1"/>
    </source>
</evidence>
<keyword evidence="5" id="KW-0443">Lipid metabolism</keyword>
<evidence type="ECO:0000313" key="10">
    <source>
        <dbReference type="Proteomes" id="UP000433483"/>
    </source>
</evidence>
<evidence type="ECO:0000256" key="8">
    <source>
        <dbReference type="SAM" id="SignalP"/>
    </source>
</evidence>
<dbReference type="PANTHER" id="PTHR21212">
    <property type="entry name" value="BERNARDINELLI-SEIP CONGENITAL LIPODYSTROPHY 2 HOMOLOG BSCL2 PROTEIN"/>
    <property type="match status" value="1"/>
</dbReference>
<dbReference type="OrthoDB" id="3990054at2759"/>
<keyword evidence="10" id="KW-1185">Reference proteome</keyword>
<dbReference type="GO" id="GO:0140042">
    <property type="term" value="P:lipid droplet formation"/>
    <property type="evidence" value="ECO:0007669"/>
    <property type="project" value="UniProtKB-ARBA"/>
</dbReference>
<dbReference type="AlphaFoldDB" id="A0A6A3YUA1"/>
<dbReference type="EMBL" id="QXGB01000198">
    <property type="protein sequence ID" value="KAE9225147.1"/>
    <property type="molecule type" value="Genomic_DNA"/>
</dbReference>
<feature type="transmembrane region" description="Helical" evidence="7">
    <location>
        <begin position="59"/>
        <end position="81"/>
    </location>
</feature>
<keyword evidence="6 7" id="KW-0472">Membrane</keyword>
<organism evidence="9 10">
    <name type="scientific">Phytophthora fragariae</name>
    <dbReference type="NCBI Taxonomy" id="53985"/>
    <lineage>
        <taxon>Eukaryota</taxon>
        <taxon>Sar</taxon>
        <taxon>Stramenopiles</taxon>
        <taxon>Oomycota</taxon>
        <taxon>Peronosporomycetes</taxon>
        <taxon>Peronosporales</taxon>
        <taxon>Peronosporaceae</taxon>
        <taxon>Phytophthora</taxon>
    </lineage>
</organism>